<keyword evidence="2" id="KW-1185">Reference proteome</keyword>
<proteinExistence type="predicted"/>
<gene>
    <name evidence="1" type="ORF">ABIA69_004262</name>
</gene>
<dbReference type="EMBL" id="JBEPSB010000030">
    <property type="protein sequence ID" value="MET4563069.1"/>
    <property type="molecule type" value="Genomic_DNA"/>
</dbReference>
<reference evidence="1 2" key="1">
    <citation type="submission" date="2024-06" db="EMBL/GenBank/DDBJ databases">
        <title>Sorghum-associated microbial communities from plants grown in Nebraska, USA.</title>
        <authorList>
            <person name="Schachtman D."/>
        </authorList>
    </citation>
    <scope>NUCLEOTIDE SEQUENCE [LARGE SCALE GENOMIC DNA]</scope>
    <source>
        <strain evidence="1 2">736</strain>
    </source>
</reference>
<dbReference type="Proteomes" id="UP001549363">
    <property type="component" value="Unassembled WGS sequence"/>
</dbReference>
<protein>
    <recommendedName>
        <fullName evidence="3">Thymidylate synthase</fullName>
    </recommendedName>
</protein>
<evidence type="ECO:0000313" key="2">
    <source>
        <dbReference type="Proteomes" id="UP001549363"/>
    </source>
</evidence>
<evidence type="ECO:0000313" key="1">
    <source>
        <dbReference type="EMBL" id="MET4563069.1"/>
    </source>
</evidence>
<name>A0ABV2PQ17_9BACI</name>
<organism evidence="1 2">
    <name type="scientific">Lysinibacillus parviboronicapiens</name>
    <dbReference type="NCBI Taxonomy" id="436516"/>
    <lineage>
        <taxon>Bacteria</taxon>
        <taxon>Bacillati</taxon>
        <taxon>Bacillota</taxon>
        <taxon>Bacilli</taxon>
        <taxon>Bacillales</taxon>
        <taxon>Bacillaceae</taxon>
        <taxon>Lysinibacillus</taxon>
    </lineage>
</organism>
<accession>A0ABV2PQ17</accession>
<comment type="caution">
    <text evidence="1">The sequence shown here is derived from an EMBL/GenBank/DDBJ whole genome shotgun (WGS) entry which is preliminary data.</text>
</comment>
<sequence>MMNVVFVETLSGTELLQMVSHDMAGLLAAAQGESVTFPLGHFKYEFHNLDFYEENGEIRQELVIYVSKI</sequence>
<evidence type="ECO:0008006" key="3">
    <source>
        <dbReference type="Google" id="ProtNLM"/>
    </source>
</evidence>